<dbReference type="EMBL" id="MU267593">
    <property type="protein sequence ID" value="KAH7916151.1"/>
    <property type="molecule type" value="Genomic_DNA"/>
</dbReference>
<accession>A0ACB8ARY2</accession>
<comment type="caution">
    <text evidence="1">The sequence shown here is derived from an EMBL/GenBank/DDBJ whole genome shotgun (WGS) entry which is preliminary data.</text>
</comment>
<proteinExistence type="predicted"/>
<evidence type="ECO:0000313" key="2">
    <source>
        <dbReference type="Proteomes" id="UP000790377"/>
    </source>
</evidence>
<name>A0ACB8ARY2_9AGAM</name>
<evidence type="ECO:0000313" key="1">
    <source>
        <dbReference type="EMBL" id="KAH7916151.1"/>
    </source>
</evidence>
<gene>
    <name evidence="1" type="ORF">BJ138DRAFT_1140303</name>
</gene>
<dbReference type="Proteomes" id="UP000790377">
    <property type="component" value="Unassembled WGS sequence"/>
</dbReference>
<keyword evidence="2" id="KW-1185">Reference proteome</keyword>
<reference evidence="1" key="1">
    <citation type="journal article" date="2021" name="New Phytol.">
        <title>Evolutionary innovations through gain and loss of genes in the ectomycorrhizal Boletales.</title>
        <authorList>
            <person name="Wu G."/>
            <person name="Miyauchi S."/>
            <person name="Morin E."/>
            <person name="Kuo A."/>
            <person name="Drula E."/>
            <person name="Varga T."/>
            <person name="Kohler A."/>
            <person name="Feng B."/>
            <person name="Cao Y."/>
            <person name="Lipzen A."/>
            <person name="Daum C."/>
            <person name="Hundley H."/>
            <person name="Pangilinan J."/>
            <person name="Johnson J."/>
            <person name="Barry K."/>
            <person name="LaButti K."/>
            <person name="Ng V."/>
            <person name="Ahrendt S."/>
            <person name="Min B."/>
            <person name="Choi I.G."/>
            <person name="Park H."/>
            <person name="Plett J.M."/>
            <person name="Magnuson J."/>
            <person name="Spatafora J.W."/>
            <person name="Nagy L.G."/>
            <person name="Henrissat B."/>
            <person name="Grigoriev I.V."/>
            <person name="Yang Z.L."/>
            <person name="Xu J."/>
            <person name="Martin F.M."/>
        </authorList>
    </citation>
    <scope>NUCLEOTIDE SEQUENCE</scope>
    <source>
        <strain evidence="1">ATCC 28755</strain>
    </source>
</reference>
<organism evidence="1 2">
    <name type="scientific">Hygrophoropsis aurantiaca</name>
    <dbReference type="NCBI Taxonomy" id="72124"/>
    <lineage>
        <taxon>Eukaryota</taxon>
        <taxon>Fungi</taxon>
        <taxon>Dikarya</taxon>
        <taxon>Basidiomycota</taxon>
        <taxon>Agaricomycotina</taxon>
        <taxon>Agaricomycetes</taxon>
        <taxon>Agaricomycetidae</taxon>
        <taxon>Boletales</taxon>
        <taxon>Coniophorineae</taxon>
        <taxon>Hygrophoropsidaceae</taxon>
        <taxon>Hygrophoropsis</taxon>
    </lineage>
</organism>
<protein>
    <submittedName>
        <fullName evidence="1">Uncharacterized protein</fullName>
    </submittedName>
</protein>
<sequence>MVVSFDEICWAGSTRGAANYSLHSGNHFLIDSNGASNLSCTGFLVIQSVMTQTLVTMVEIVLVLRVHALYNRSRRMGAFLFSLAALGSIIAIIGLALSIPDTQFDSMCAITRAATSATCFM</sequence>